<dbReference type="RefSeq" id="WP_377372610.1">
    <property type="nucleotide sequence ID" value="NZ_JBHSMX010000066.1"/>
</dbReference>
<dbReference type="InterPro" id="IPR027463">
    <property type="entry name" value="AcrB_DN_DC_subdom"/>
</dbReference>
<evidence type="ECO:0000256" key="2">
    <source>
        <dbReference type="SAM" id="Phobius"/>
    </source>
</evidence>
<evidence type="ECO:0000256" key="1">
    <source>
        <dbReference type="SAM" id="MobiDB-lite"/>
    </source>
</evidence>
<feature type="transmembrane region" description="Helical" evidence="2">
    <location>
        <begin position="512"/>
        <end position="535"/>
    </location>
</feature>
<keyword evidence="2" id="KW-0812">Transmembrane</keyword>
<dbReference type="Gene3D" id="3.30.2090.10">
    <property type="entry name" value="Multidrug efflux transporter AcrB TolC docking domain, DN and DC subdomains"/>
    <property type="match status" value="2"/>
</dbReference>
<organism evidence="3 4">
    <name type="scientific">Polaromonas jejuensis</name>
    <dbReference type="NCBI Taxonomy" id="457502"/>
    <lineage>
        <taxon>Bacteria</taxon>
        <taxon>Pseudomonadati</taxon>
        <taxon>Pseudomonadota</taxon>
        <taxon>Betaproteobacteria</taxon>
        <taxon>Burkholderiales</taxon>
        <taxon>Comamonadaceae</taxon>
        <taxon>Polaromonas</taxon>
    </lineage>
</organism>
<evidence type="ECO:0000313" key="3">
    <source>
        <dbReference type="EMBL" id="MFC5523879.1"/>
    </source>
</evidence>
<gene>
    <name evidence="3" type="ORF">ACFPP7_23655</name>
</gene>
<name>A0ABW0QI09_9BURK</name>
<dbReference type="Gene3D" id="3.30.70.1430">
    <property type="entry name" value="Multidrug efflux transporter AcrB pore domain"/>
    <property type="match status" value="2"/>
</dbReference>
<dbReference type="Gene3D" id="3.30.70.1320">
    <property type="entry name" value="Multidrug efflux transporter AcrB pore domain like"/>
    <property type="match status" value="1"/>
</dbReference>
<feature type="transmembrane region" description="Helical" evidence="2">
    <location>
        <begin position="1049"/>
        <end position="1068"/>
    </location>
</feature>
<feature type="transmembrane region" description="Helical" evidence="2">
    <location>
        <begin position="974"/>
        <end position="994"/>
    </location>
</feature>
<feature type="region of interest" description="Disordered" evidence="1">
    <location>
        <begin position="1"/>
        <end position="21"/>
    </location>
</feature>
<feature type="transmembrane region" description="Helical" evidence="2">
    <location>
        <begin position="611"/>
        <end position="629"/>
    </location>
</feature>
<protein>
    <submittedName>
        <fullName evidence="3">Efflux RND transporter permease subunit</fullName>
    </submittedName>
</protein>
<reference evidence="4" key="1">
    <citation type="journal article" date="2019" name="Int. J. Syst. Evol. Microbiol.">
        <title>The Global Catalogue of Microorganisms (GCM) 10K type strain sequencing project: providing services to taxonomists for standard genome sequencing and annotation.</title>
        <authorList>
            <consortium name="The Broad Institute Genomics Platform"/>
            <consortium name="The Broad Institute Genome Sequencing Center for Infectious Disease"/>
            <person name="Wu L."/>
            <person name="Ma J."/>
        </authorList>
    </citation>
    <scope>NUCLEOTIDE SEQUENCE [LARGE SCALE GENOMIC DNA]</scope>
    <source>
        <strain evidence="4">CGMCC 4.7277</strain>
    </source>
</reference>
<comment type="caution">
    <text evidence="3">The sequence shown here is derived from an EMBL/GenBank/DDBJ whole genome shotgun (WGS) entry which is preliminary data.</text>
</comment>
<keyword evidence="2" id="KW-0472">Membrane</keyword>
<evidence type="ECO:0000313" key="4">
    <source>
        <dbReference type="Proteomes" id="UP001596084"/>
    </source>
</evidence>
<feature type="transmembrane region" description="Helical" evidence="2">
    <location>
        <begin position="948"/>
        <end position="967"/>
    </location>
</feature>
<dbReference type="Proteomes" id="UP001596084">
    <property type="component" value="Unassembled WGS sequence"/>
</dbReference>
<feature type="transmembrane region" description="Helical" evidence="2">
    <location>
        <begin position="409"/>
        <end position="434"/>
    </location>
</feature>
<feature type="transmembrane region" description="Helical" evidence="2">
    <location>
        <begin position="1000"/>
        <end position="1021"/>
    </location>
</feature>
<keyword evidence="2" id="KW-1133">Transmembrane helix</keyword>
<dbReference type="InterPro" id="IPR001036">
    <property type="entry name" value="Acrflvin-R"/>
</dbReference>
<dbReference type="SUPFAM" id="SSF82693">
    <property type="entry name" value="Multidrug efflux transporter AcrB pore domain, PN1, PN2, PC1 and PC2 subdomains"/>
    <property type="match status" value="3"/>
</dbReference>
<accession>A0ABW0QI09</accession>
<keyword evidence="4" id="KW-1185">Reference proteome</keyword>
<feature type="transmembrane region" description="Helical" evidence="2">
    <location>
        <begin position="1074"/>
        <end position="1098"/>
    </location>
</feature>
<dbReference type="SUPFAM" id="SSF82866">
    <property type="entry name" value="Multidrug efflux transporter AcrB transmembrane domain"/>
    <property type="match status" value="2"/>
</dbReference>
<feature type="compositionally biased region" description="Polar residues" evidence="1">
    <location>
        <begin position="10"/>
        <end position="21"/>
    </location>
</feature>
<dbReference type="SUPFAM" id="SSF82714">
    <property type="entry name" value="Multidrug efflux transporter AcrB TolC docking domain, DN and DC subdomains"/>
    <property type="match status" value="2"/>
</dbReference>
<dbReference type="Gene3D" id="1.20.1640.10">
    <property type="entry name" value="Multidrug efflux transporter AcrB transmembrane domain"/>
    <property type="match status" value="2"/>
</dbReference>
<dbReference type="Gene3D" id="3.30.70.1440">
    <property type="entry name" value="Multidrug efflux transporter AcrB pore domain"/>
    <property type="match status" value="1"/>
</dbReference>
<feature type="transmembrane region" description="Helical" evidence="2">
    <location>
        <begin position="476"/>
        <end position="500"/>
    </location>
</feature>
<proteinExistence type="predicted"/>
<dbReference type="PANTHER" id="PTHR32063">
    <property type="match status" value="1"/>
</dbReference>
<dbReference type="EMBL" id="JBHSMX010000066">
    <property type="protein sequence ID" value="MFC5523879.1"/>
    <property type="molecule type" value="Genomic_DNA"/>
</dbReference>
<dbReference type="Pfam" id="PF00873">
    <property type="entry name" value="ACR_tran"/>
    <property type="match status" value="1"/>
</dbReference>
<feature type="transmembrane region" description="Helical" evidence="2">
    <location>
        <begin position="367"/>
        <end position="388"/>
    </location>
</feature>
<sequence length="1109" mass="120767">MQAGNGTGDQAGNNPGNNASPSTRFNLSRWALEHPALTRYLLVVLMALGFASYFQLGQDEDPPFTFRAMVVRTYWPGATAQQVAEQVTDKLERTLQEVPYADRIRSYSKPGESQIIFQIKDSSKPGDVANVWYSVRKKVGDMRGTLPGGIQGPFFNDDFGDVYGVIYALESDGFNYAELKTFADDVRQQLLRVPDVSKVELFGVQDEKVFIEISQKRLAQLGLDLNQVLAQLGQQNAVESAGAVQTPLDVVQVRVEGQFEALEQLRAMPIRGTGYGAGTSAGGNQLRLGDIAEIKRGYVDPPSVKVHHQGKEVIALGVSMAKGGDIIALGKSLEKLSESVAKTLPAGIQLVHVQDQPRAVSTSVNEFVRVLIEAVVIVLAVSFISLGFHKRPHQGPGRLPLWKRYYIDMRPGLVVGITIPLVLGMTFLAMWYWGIGLHKISLGSLIIALGLLVDDAIIAVEMMVRKMEEGYDKVRAATFAYEITAMPMLTGTLITAVGFLPIGLARSTTGEYTFAIFAVTVIALVLSWIVSVYFVPYLGTLLLKPPPGRPKAATAPLGGSEAHAVASVGANLLPPHVKEVAAGHDSPHEMFDSPFYSYFRKTVDWCVQHRWITIGATLLLFALGIVGMGKVQQQFFPDSSRPEIMVDIWFPEGTSFAANEATARRVEQRLMREEGVTSVSTWLGSGVPRFYLPLDQVFPQTNVSQMIVLPKDLKVRESLRIKLPALLATEFPEVRGRVKLLPNGPPVPYPVQFRVVGADPLVLRERADEVKAVMRDSANTRGVNDNWNESVKMLRLEVDQAKARALGVTSQSIAQSSRTILAGTPVGQFREGDKLIDIVLRQPLDERNAITDIGNAYLPTASGKSIPLTQIAKPVFAWEPGVMWRENRDYAITVQSDIVEGLQGATVTQELMPRLKALEGQWHGGGMTAYRIDVAGAVEESSKGSASIAAGIPVMLFLTFTLLMLQLHSFSRAMLVFLTGPLGIAGVAGALILLGRPFGFVALLGVIALMGMIQRNSVILIDQIEQDRARGVPAWDAIVESAVRRLRPIVLTAAAAVLAMIPLSRSVFWGPMAVAIMGGLVVATVLTLLALPAMYAAWFRVKREPPAPA</sequence>
<dbReference type="PRINTS" id="PR00702">
    <property type="entry name" value="ACRIFLAVINRP"/>
</dbReference>
<dbReference type="PANTHER" id="PTHR32063:SF18">
    <property type="entry name" value="CATION EFFLUX SYSTEM PROTEIN"/>
    <property type="match status" value="1"/>
</dbReference>
<feature type="transmembrane region" description="Helical" evidence="2">
    <location>
        <begin position="440"/>
        <end position="464"/>
    </location>
</feature>